<reference evidence="2 3" key="1">
    <citation type="submission" date="2021-06" db="EMBL/GenBank/DDBJ databases">
        <title>Caerostris darwini draft genome.</title>
        <authorList>
            <person name="Kono N."/>
            <person name="Arakawa K."/>
        </authorList>
    </citation>
    <scope>NUCLEOTIDE SEQUENCE [LARGE SCALE GENOMIC DNA]</scope>
</reference>
<dbReference type="Proteomes" id="UP001054837">
    <property type="component" value="Unassembled WGS sequence"/>
</dbReference>
<evidence type="ECO:0000256" key="1">
    <source>
        <dbReference type="SAM" id="MobiDB-lite"/>
    </source>
</evidence>
<feature type="region of interest" description="Disordered" evidence="1">
    <location>
        <begin position="108"/>
        <end position="128"/>
    </location>
</feature>
<comment type="caution">
    <text evidence="2">The sequence shown here is derived from an EMBL/GenBank/DDBJ whole genome shotgun (WGS) entry which is preliminary data.</text>
</comment>
<accession>A0AAV4QNJ8</accession>
<dbReference type="AlphaFoldDB" id="A0AAV4QNJ8"/>
<sequence>MVNRIVIGFLDAISIRVSSCISIFLHPLLQDAEVVYLLPMQKTIDPNDEGGPKPWKDVFTESRVLPPPPFTTPWIQYPPKGQHFLGGRGRRRWGSSFGRVDPLTALDGIQISRGGGRKRTRRGNEKNK</sequence>
<protein>
    <submittedName>
        <fullName evidence="2">Uncharacterized protein</fullName>
    </submittedName>
</protein>
<proteinExistence type="predicted"/>
<gene>
    <name evidence="2" type="ORF">CDAR_60141</name>
</gene>
<evidence type="ECO:0000313" key="2">
    <source>
        <dbReference type="EMBL" id="GIY09732.1"/>
    </source>
</evidence>
<evidence type="ECO:0000313" key="3">
    <source>
        <dbReference type="Proteomes" id="UP001054837"/>
    </source>
</evidence>
<name>A0AAV4QNJ8_9ARAC</name>
<keyword evidence="3" id="KW-1185">Reference proteome</keyword>
<organism evidence="2 3">
    <name type="scientific">Caerostris darwini</name>
    <dbReference type="NCBI Taxonomy" id="1538125"/>
    <lineage>
        <taxon>Eukaryota</taxon>
        <taxon>Metazoa</taxon>
        <taxon>Ecdysozoa</taxon>
        <taxon>Arthropoda</taxon>
        <taxon>Chelicerata</taxon>
        <taxon>Arachnida</taxon>
        <taxon>Araneae</taxon>
        <taxon>Araneomorphae</taxon>
        <taxon>Entelegynae</taxon>
        <taxon>Araneoidea</taxon>
        <taxon>Araneidae</taxon>
        <taxon>Caerostris</taxon>
    </lineage>
</organism>
<dbReference type="EMBL" id="BPLQ01004677">
    <property type="protein sequence ID" value="GIY09732.1"/>
    <property type="molecule type" value="Genomic_DNA"/>
</dbReference>